<reference evidence="1" key="2">
    <citation type="submission" date="2020-09" db="EMBL/GenBank/DDBJ databases">
        <authorList>
            <person name="Sun Q."/>
            <person name="Ohkuma M."/>
        </authorList>
    </citation>
    <scope>NUCLEOTIDE SEQUENCE</scope>
    <source>
        <strain evidence="1">JCM 13064</strain>
    </source>
</reference>
<protein>
    <submittedName>
        <fullName evidence="1">Uncharacterized protein</fullName>
    </submittedName>
</protein>
<accession>A0A917QRI5</accession>
<evidence type="ECO:0000313" key="1">
    <source>
        <dbReference type="EMBL" id="GGK63676.1"/>
    </source>
</evidence>
<comment type="caution">
    <text evidence="1">The sequence shown here is derived from an EMBL/GenBank/DDBJ whole genome shotgun (WGS) entry which is preliminary data.</text>
</comment>
<proteinExistence type="predicted"/>
<gene>
    <name evidence="1" type="ORF">GCM10007964_03510</name>
</gene>
<reference evidence="1" key="1">
    <citation type="journal article" date="2014" name="Int. J. Syst. Evol. Microbiol.">
        <title>Complete genome sequence of Corynebacterium casei LMG S-19264T (=DSM 44701T), isolated from a smear-ripened cheese.</title>
        <authorList>
            <consortium name="US DOE Joint Genome Institute (JGI-PGF)"/>
            <person name="Walter F."/>
            <person name="Albersmeier A."/>
            <person name="Kalinowski J."/>
            <person name="Ruckert C."/>
        </authorList>
    </citation>
    <scope>NUCLEOTIDE SEQUENCE</scope>
    <source>
        <strain evidence="1">JCM 13064</strain>
    </source>
</reference>
<dbReference type="EMBL" id="BMNT01000001">
    <property type="protein sequence ID" value="GGK63676.1"/>
    <property type="molecule type" value="Genomic_DNA"/>
</dbReference>
<dbReference type="Proteomes" id="UP000645217">
    <property type="component" value="Unassembled WGS sequence"/>
</dbReference>
<evidence type="ECO:0000313" key="2">
    <source>
        <dbReference type="Proteomes" id="UP000645217"/>
    </source>
</evidence>
<dbReference type="AlphaFoldDB" id="A0A917QRI5"/>
<organism evidence="1 2">
    <name type="scientific">Sphaerisporangium melleum</name>
    <dbReference type="NCBI Taxonomy" id="321316"/>
    <lineage>
        <taxon>Bacteria</taxon>
        <taxon>Bacillati</taxon>
        <taxon>Actinomycetota</taxon>
        <taxon>Actinomycetes</taxon>
        <taxon>Streptosporangiales</taxon>
        <taxon>Streptosporangiaceae</taxon>
        <taxon>Sphaerisporangium</taxon>
    </lineage>
</organism>
<keyword evidence="2" id="KW-1185">Reference proteome</keyword>
<sequence length="103" mass="12063">MRYERSASFLRDASRLPPEHYVMFKDAVYKYLLPAIEQGAHTGRVPWPVRLRVHKLTDTDIYSLTWNFASPDGRATFRFETADDGEPILQWRRVGDHSIYAHP</sequence>
<name>A0A917QRI5_9ACTN</name>